<feature type="region of interest" description="Disordered" evidence="1">
    <location>
        <begin position="1"/>
        <end position="78"/>
    </location>
</feature>
<name>A0A2U1ZW09_9MICO</name>
<feature type="transmembrane region" description="Helical" evidence="2">
    <location>
        <begin position="82"/>
        <end position="104"/>
    </location>
</feature>
<dbReference type="AlphaFoldDB" id="A0A2U1ZW09"/>
<keyword evidence="2" id="KW-0472">Membrane</keyword>
<keyword evidence="2" id="KW-0812">Transmembrane</keyword>
<organism evidence="3 4">
    <name type="scientific">Serinibacter arcticus</name>
    <dbReference type="NCBI Taxonomy" id="1655435"/>
    <lineage>
        <taxon>Bacteria</taxon>
        <taxon>Bacillati</taxon>
        <taxon>Actinomycetota</taxon>
        <taxon>Actinomycetes</taxon>
        <taxon>Micrococcales</taxon>
        <taxon>Beutenbergiaceae</taxon>
        <taxon>Serinibacter</taxon>
    </lineage>
</organism>
<evidence type="ECO:0000256" key="2">
    <source>
        <dbReference type="SAM" id="Phobius"/>
    </source>
</evidence>
<evidence type="ECO:0000313" key="4">
    <source>
        <dbReference type="Proteomes" id="UP000245166"/>
    </source>
</evidence>
<gene>
    <name evidence="3" type="ORF">C8046_11360</name>
</gene>
<reference evidence="3 4" key="1">
    <citation type="submission" date="2018-03" db="EMBL/GenBank/DDBJ databases">
        <title>Genome assembly of novel Miniimonas species PCH200.</title>
        <authorList>
            <person name="Thakur V."/>
            <person name="Kumar V."/>
            <person name="Singh D."/>
        </authorList>
    </citation>
    <scope>NUCLEOTIDE SEQUENCE [LARGE SCALE GENOMIC DNA]</scope>
    <source>
        <strain evidence="3 4">PCH200</strain>
    </source>
</reference>
<keyword evidence="4" id="KW-1185">Reference proteome</keyword>
<keyword evidence="2" id="KW-1133">Transmembrane helix</keyword>
<protein>
    <submittedName>
        <fullName evidence="3">Uncharacterized protein</fullName>
    </submittedName>
</protein>
<dbReference type="EMBL" id="PYHR01000002">
    <property type="protein sequence ID" value="PWD51154.1"/>
    <property type="molecule type" value="Genomic_DNA"/>
</dbReference>
<sequence length="106" mass="11556">MLDMALRYNPPPSWPTPPRGWTPTPDWTPPADFPPLPAGWELWVDDDAPAATSSDVDPEVAAEAAKAAHETETKRRQSRQTWTLLLVGGAIAIFVIAQGVVQIATR</sequence>
<dbReference type="Proteomes" id="UP000245166">
    <property type="component" value="Unassembled WGS sequence"/>
</dbReference>
<evidence type="ECO:0000256" key="1">
    <source>
        <dbReference type="SAM" id="MobiDB-lite"/>
    </source>
</evidence>
<comment type="caution">
    <text evidence="3">The sequence shown here is derived from an EMBL/GenBank/DDBJ whole genome shotgun (WGS) entry which is preliminary data.</text>
</comment>
<proteinExistence type="predicted"/>
<feature type="compositionally biased region" description="Pro residues" evidence="1">
    <location>
        <begin position="9"/>
        <end position="37"/>
    </location>
</feature>
<accession>A0A2U1ZW09</accession>
<evidence type="ECO:0000313" key="3">
    <source>
        <dbReference type="EMBL" id="PWD51154.1"/>
    </source>
</evidence>
<feature type="compositionally biased region" description="Basic and acidic residues" evidence="1">
    <location>
        <begin position="66"/>
        <end position="75"/>
    </location>
</feature>